<dbReference type="SUPFAM" id="SSF55469">
    <property type="entry name" value="FMN-dependent nitroreductase-like"/>
    <property type="match status" value="1"/>
</dbReference>
<organism evidence="4 5">
    <name type="scientific">Persicobacter psychrovividus</name>
    <dbReference type="NCBI Taxonomy" id="387638"/>
    <lineage>
        <taxon>Bacteria</taxon>
        <taxon>Pseudomonadati</taxon>
        <taxon>Bacteroidota</taxon>
        <taxon>Cytophagia</taxon>
        <taxon>Cytophagales</taxon>
        <taxon>Persicobacteraceae</taxon>
        <taxon>Persicobacter</taxon>
    </lineage>
</organism>
<dbReference type="InterPro" id="IPR000415">
    <property type="entry name" value="Nitroreductase-like"/>
</dbReference>
<dbReference type="InterPro" id="IPR029479">
    <property type="entry name" value="Nitroreductase"/>
</dbReference>
<keyword evidence="2" id="KW-0560">Oxidoreductase</keyword>
<geneLocation type="plasmid" evidence="4 5">
    <name>pPP3</name>
</geneLocation>
<evidence type="ECO:0000313" key="4">
    <source>
        <dbReference type="EMBL" id="BDD01580.1"/>
    </source>
</evidence>
<dbReference type="PANTHER" id="PTHR43673">
    <property type="entry name" value="NAD(P)H NITROREDUCTASE YDGI-RELATED"/>
    <property type="match status" value="1"/>
</dbReference>
<reference evidence="4 5" key="1">
    <citation type="submission" date="2021-12" db="EMBL/GenBank/DDBJ databases">
        <title>Genome sequencing of bacteria with rrn-lacking chromosome and rrn-plasmid.</title>
        <authorList>
            <person name="Anda M."/>
            <person name="Iwasaki W."/>
        </authorList>
    </citation>
    <scope>NUCLEOTIDE SEQUENCE [LARGE SCALE GENOMIC DNA]</scope>
    <source>
        <strain evidence="4 5">NBRC 101262</strain>
        <plasmid evidence="4 5">pPP3</plasmid>
    </source>
</reference>
<dbReference type="Proteomes" id="UP001354989">
    <property type="component" value="Plasmid pPP3"/>
</dbReference>
<dbReference type="PANTHER" id="PTHR43673:SF10">
    <property type="entry name" value="NADH DEHYDROGENASE_NAD(P)H NITROREDUCTASE XCC3605-RELATED"/>
    <property type="match status" value="1"/>
</dbReference>
<gene>
    <name evidence="4" type="ORF">PEPS_38600</name>
</gene>
<evidence type="ECO:0000256" key="2">
    <source>
        <dbReference type="ARBA" id="ARBA00023002"/>
    </source>
</evidence>
<feature type="domain" description="Nitroreductase" evidence="3">
    <location>
        <begin position="17"/>
        <end position="224"/>
    </location>
</feature>
<comment type="similarity">
    <text evidence="1">Belongs to the nitroreductase family.</text>
</comment>
<dbReference type="Gene3D" id="3.40.109.10">
    <property type="entry name" value="NADH Oxidase"/>
    <property type="match status" value="1"/>
</dbReference>
<evidence type="ECO:0000259" key="3">
    <source>
        <dbReference type="Pfam" id="PF00881"/>
    </source>
</evidence>
<accession>A0ABN6LER5</accession>
<sequence>MNNQAEMTTQTLFEELIEARRSNRVFDTEHQMPEHIVATALASALKSPNSSNMQMWEFVRVKSDDKRKAMVPICLGQSAASTASEFVVVVARPDYWKTRSEFNYEKLKNEYGESSDKFAKVKSYYKDLMPKVYRNDALGILGGLKRLMATVVGLFRPMVRELGKQDIMATIHGSNSLASMTFMYAMTAQGYDTCPLGGFDSVRLKKLLNLPSSTEITMVIACGKGTPSGIWGERHRVPYEEVVRTV</sequence>
<dbReference type="EMBL" id="AP025295">
    <property type="protein sequence ID" value="BDD01580.1"/>
    <property type="molecule type" value="Genomic_DNA"/>
</dbReference>
<dbReference type="Pfam" id="PF00881">
    <property type="entry name" value="Nitroreductase"/>
    <property type="match status" value="1"/>
</dbReference>
<evidence type="ECO:0000256" key="1">
    <source>
        <dbReference type="ARBA" id="ARBA00007118"/>
    </source>
</evidence>
<protein>
    <submittedName>
        <fullName evidence="4">Nitroreductase</fullName>
    </submittedName>
</protein>
<dbReference type="RefSeq" id="WP_338399015.1">
    <property type="nucleotide sequence ID" value="NZ_AP025295.1"/>
</dbReference>
<keyword evidence="4" id="KW-0614">Plasmid</keyword>
<keyword evidence="5" id="KW-1185">Reference proteome</keyword>
<name>A0ABN6LER5_9BACT</name>
<evidence type="ECO:0000313" key="5">
    <source>
        <dbReference type="Proteomes" id="UP001354989"/>
    </source>
</evidence>
<proteinExistence type="inferred from homology"/>